<protein>
    <submittedName>
        <fullName evidence="1">Hydroxymethylbilane synthase</fullName>
        <ecNumber evidence="1">2.5.1.61</ecNumber>
    </submittedName>
</protein>
<keyword evidence="1" id="KW-0808">Transferase</keyword>
<dbReference type="EMBL" id="JZWS03000001">
    <property type="protein sequence ID" value="MEW9490668.1"/>
    <property type="molecule type" value="Genomic_DNA"/>
</dbReference>
<evidence type="ECO:0000313" key="2">
    <source>
        <dbReference type="Proteomes" id="UP000053480"/>
    </source>
</evidence>
<sequence length="291" mass="32072">MKLRIAARTSTLSRIQVSIVERKLNELGIETEFIGVKTRADLFTTEPLSKLGKGVFEKEVNEYVVAGKADLAVHSMKDLTSSLDNDLEILATIKRDSPFDVIIGKHDIYELGGGSVIGTSSVRRKNFVKFLREDVNVKDLRGNIDSRIRKLQSGEYDAIIVAEASILRLKADVVYHRLSPYDFTPEVNQGIIAIVGKKDLMVKEIKELNDSETFEEAMAERAASQIVGGGCHSPVGVLFRKEGDSLVGIMSVSDGKRKITVEISTNKPPKEAGLELGKKVLEEMKNEGLVL</sequence>
<comment type="caution">
    <text evidence="1">The sequence shown here is derived from an EMBL/GenBank/DDBJ whole genome shotgun (WGS) entry which is preliminary data.</text>
</comment>
<reference evidence="1" key="1">
    <citation type="submission" date="2024-07" db="EMBL/GenBank/DDBJ databases">
        <title>Metagenome and Metagenome-Assembled Genomes of Archaea from a hot spring from the geothermal field of Los Azufres, Mexico.</title>
        <authorList>
            <person name="Marin-Paredes R."/>
            <person name="Martinez-Romero E."/>
            <person name="Servin-Garciduenas L.E."/>
        </authorList>
    </citation>
    <scope>NUCLEOTIDE SEQUENCE</scope>
    <source>
        <strain evidence="1">AZ1-454</strain>
    </source>
</reference>
<organism evidence="1 2">
    <name type="scientific">Candidatus Aramenus sulfurataquae</name>
    <dbReference type="NCBI Taxonomy" id="1326980"/>
    <lineage>
        <taxon>Archaea</taxon>
        <taxon>Thermoproteota</taxon>
        <taxon>Thermoprotei</taxon>
        <taxon>Sulfolobales</taxon>
        <taxon>Sulfolobaceae</taxon>
        <taxon>Candidatus Aramenus</taxon>
    </lineage>
</organism>
<gene>
    <name evidence="1" type="primary">hemC</name>
    <name evidence="1" type="ORF">TQ35_0000385</name>
</gene>
<accession>A0ACC6TLS2</accession>
<dbReference type="Proteomes" id="UP000053480">
    <property type="component" value="Unassembled WGS sequence"/>
</dbReference>
<evidence type="ECO:0000313" key="1">
    <source>
        <dbReference type="EMBL" id="MEW9490668.1"/>
    </source>
</evidence>
<proteinExistence type="predicted"/>
<name>A0ACC6TLS2_9CREN</name>
<dbReference type="EC" id="2.5.1.61" evidence="1"/>